<evidence type="ECO:0000313" key="2">
    <source>
        <dbReference type="Proteomes" id="UP001445076"/>
    </source>
</evidence>
<feature type="non-terminal residue" evidence="1">
    <location>
        <position position="128"/>
    </location>
</feature>
<reference evidence="1 2" key="1">
    <citation type="journal article" date="2024" name="BMC Genomics">
        <title>Genome assembly of redclaw crayfish (Cherax quadricarinatus) provides insights into its immune adaptation and hypoxia tolerance.</title>
        <authorList>
            <person name="Liu Z."/>
            <person name="Zheng J."/>
            <person name="Li H."/>
            <person name="Fang K."/>
            <person name="Wang S."/>
            <person name="He J."/>
            <person name="Zhou D."/>
            <person name="Weng S."/>
            <person name="Chi M."/>
            <person name="Gu Z."/>
            <person name="He J."/>
            <person name="Li F."/>
            <person name="Wang M."/>
        </authorList>
    </citation>
    <scope>NUCLEOTIDE SEQUENCE [LARGE SCALE GENOMIC DNA]</scope>
    <source>
        <strain evidence="1">ZL_2023a</strain>
    </source>
</reference>
<evidence type="ECO:0008006" key="3">
    <source>
        <dbReference type="Google" id="ProtNLM"/>
    </source>
</evidence>
<sequence>KTFDKTQKEMIKKSPDGSEFDVSLLYLSIKLSCKDVAPFSDQKWTTESNIMEYYITAIKNMRNNVLHGPLAVTDEQYKETLNNLRELLTGCLKTSGEKYGRDQDEVNQEVKHMNDDLHKITTEILVAD</sequence>
<dbReference type="AlphaFoldDB" id="A0AAW0VV69"/>
<proteinExistence type="predicted"/>
<feature type="non-terminal residue" evidence="1">
    <location>
        <position position="1"/>
    </location>
</feature>
<comment type="caution">
    <text evidence="1">The sequence shown here is derived from an EMBL/GenBank/DDBJ whole genome shotgun (WGS) entry which is preliminary data.</text>
</comment>
<organism evidence="1 2">
    <name type="scientific">Cherax quadricarinatus</name>
    <name type="common">Australian red claw crayfish</name>
    <dbReference type="NCBI Taxonomy" id="27406"/>
    <lineage>
        <taxon>Eukaryota</taxon>
        <taxon>Metazoa</taxon>
        <taxon>Ecdysozoa</taxon>
        <taxon>Arthropoda</taxon>
        <taxon>Crustacea</taxon>
        <taxon>Multicrustacea</taxon>
        <taxon>Malacostraca</taxon>
        <taxon>Eumalacostraca</taxon>
        <taxon>Eucarida</taxon>
        <taxon>Decapoda</taxon>
        <taxon>Pleocyemata</taxon>
        <taxon>Astacidea</taxon>
        <taxon>Parastacoidea</taxon>
        <taxon>Parastacidae</taxon>
        <taxon>Cherax</taxon>
    </lineage>
</organism>
<name>A0AAW0VV69_CHEQU</name>
<dbReference type="EMBL" id="JARKIK010000241">
    <property type="protein sequence ID" value="KAK8720721.1"/>
    <property type="molecule type" value="Genomic_DNA"/>
</dbReference>
<keyword evidence="2" id="KW-1185">Reference proteome</keyword>
<dbReference type="Proteomes" id="UP001445076">
    <property type="component" value="Unassembled WGS sequence"/>
</dbReference>
<protein>
    <recommendedName>
        <fullName evidence="3">DZIP3-like HEPN domain-containing protein</fullName>
    </recommendedName>
</protein>
<gene>
    <name evidence="1" type="ORF">OTU49_013140</name>
</gene>
<evidence type="ECO:0000313" key="1">
    <source>
        <dbReference type="EMBL" id="KAK8720721.1"/>
    </source>
</evidence>
<accession>A0AAW0VV69</accession>